<dbReference type="Pfam" id="PF00023">
    <property type="entry name" value="Ank"/>
    <property type="match status" value="1"/>
</dbReference>
<feature type="coiled-coil region" evidence="3">
    <location>
        <begin position="445"/>
        <end position="507"/>
    </location>
</feature>
<dbReference type="InterPro" id="IPR021885">
    <property type="entry name" value="DUF3496"/>
</dbReference>
<keyword evidence="7" id="KW-1185">Reference proteome</keyword>
<dbReference type="Proteomes" id="UP000008225">
    <property type="component" value="Chromosome 8"/>
</dbReference>
<dbReference type="InterPro" id="IPR002110">
    <property type="entry name" value="Ankyrin_rpt"/>
</dbReference>
<evidence type="ECO:0000313" key="6">
    <source>
        <dbReference type="Ensembl" id="ENSCJAP00000075773.2"/>
    </source>
</evidence>
<keyword evidence="1 3" id="KW-0175">Coiled coil</keyword>
<feature type="repeat" description="ANK" evidence="2">
    <location>
        <begin position="134"/>
        <end position="166"/>
    </location>
</feature>
<reference evidence="6" key="2">
    <citation type="submission" date="2025-08" db="UniProtKB">
        <authorList>
            <consortium name="Ensembl"/>
        </authorList>
    </citation>
    <scope>IDENTIFICATION</scope>
</reference>
<feature type="domain" description="CCDC144C-like coiled-coil" evidence="5">
    <location>
        <begin position="270"/>
        <end position="651"/>
    </location>
</feature>
<dbReference type="SMART" id="SM00248">
    <property type="entry name" value="ANK"/>
    <property type="match status" value="6"/>
</dbReference>
<reference evidence="6" key="3">
    <citation type="submission" date="2025-09" db="UniProtKB">
        <authorList>
            <consortium name="Ensembl"/>
        </authorList>
    </citation>
    <scope>IDENTIFICATION</scope>
</reference>
<evidence type="ECO:0000256" key="1">
    <source>
        <dbReference type="ARBA" id="ARBA00023054"/>
    </source>
</evidence>
<organism evidence="6 7">
    <name type="scientific">Callithrix jacchus</name>
    <name type="common">White-tufted-ear marmoset</name>
    <name type="synonym">Simia Jacchus</name>
    <dbReference type="NCBI Taxonomy" id="9483"/>
    <lineage>
        <taxon>Eukaryota</taxon>
        <taxon>Metazoa</taxon>
        <taxon>Chordata</taxon>
        <taxon>Craniata</taxon>
        <taxon>Vertebrata</taxon>
        <taxon>Euteleostomi</taxon>
        <taxon>Mammalia</taxon>
        <taxon>Eutheria</taxon>
        <taxon>Euarchontoglires</taxon>
        <taxon>Primates</taxon>
        <taxon>Haplorrhini</taxon>
        <taxon>Platyrrhini</taxon>
        <taxon>Cebidae</taxon>
        <taxon>Callitrichinae</taxon>
        <taxon>Callithrix</taxon>
        <taxon>Callithrix</taxon>
    </lineage>
</organism>
<evidence type="ECO:0000259" key="5">
    <source>
        <dbReference type="Pfam" id="PF14915"/>
    </source>
</evidence>
<dbReference type="SUPFAM" id="SSF48403">
    <property type="entry name" value="Ankyrin repeat"/>
    <property type="match status" value="1"/>
</dbReference>
<keyword evidence="2" id="KW-0040">ANK repeat</keyword>
<evidence type="ECO:0000256" key="2">
    <source>
        <dbReference type="PROSITE-ProRule" id="PRU00023"/>
    </source>
</evidence>
<feature type="repeat" description="ANK" evidence="2">
    <location>
        <begin position="167"/>
        <end position="199"/>
    </location>
</feature>
<dbReference type="PROSITE" id="PS50297">
    <property type="entry name" value="ANK_REP_REGION"/>
    <property type="match status" value="2"/>
</dbReference>
<dbReference type="PROSITE" id="PS50088">
    <property type="entry name" value="ANK_REPEAT"/>
    <property type="match status" value="4"/>
</dbReference>
<dbReference type="InParanoid" id="A0A5F4WDK3"/>
<dbReference type="PANTHER" id="PTHR24147">
    <property type="entry name" value="ANKYRIN REPEAT DOMAIN 36-RELATED"/>
    <property type="match status" value="1"/>
</dbReference>
<dbReference type="PANTHER" id="PTHR24147:SF64">
    <property type="entry name" value="ANKYRIN REPEAT DOMAIN-CONTAINING PROTEIN 19-RELATED"/>
    <property type="match status" value="1"/>
</dbReference>
<dbReference type="Ensembl" id="ENSCJAT00000088790.2">
    <property type="protein sequence ID" value="ENSCJAP00000075773.2"/>
    <property type="gene ID" value="ENSCJAG00000056620.2"/>
</dbReference>
<evidence type="ECO:0000256" key="3">
    <source>
        <dbReference type="SAM" id="Coils"/>
    </source>
</evidence>
<dbReference type="AlphaFoldDB" id="A0A5F4WDK3"/>
<proteinExistence type="predicted"/>
<feature type="repeat" description="ANK" evidence="2">
    <location>
        <begin position="101"/>
        <end position="133"/>
    </location>
</feature>
<dbReference type="STRING" id="9483.ENSCJAP00000075773"/>
<dbReference type="GeneTree" id="ENSGT00940000163510"/>
<dbReference type="Pfam" id="PF14915">
    <property type="entry name" value="CCDC144C"/>
    <property type="match status" value="1"/>
</dbReference>
<feature type="coiled-coil region" evidence="3">
    <location>
        <begin position="367"/>
        <end position="415"/>
    </location>
</feature>
<dbReference type="Pfam" id="PF12796">
    <property type="entry name" value="Ank_2"/>
    <property type="match status" value="2"/>
</dbReference>
<reference evidence="6" key="1">
    <citation type="submission" date="2009-03" db="EMBL/GenBank/DDBJ databases">
        <authorList>
            <person name="Warren W."/>
            <person name="Ye L."/>
            <person name="Minx P."/>
            <person name="Worley K."/>
            <person name="Gibbs R."/>
            <person name="Wilson R.K."/>
        </authorList>
    </citation>
    <scope>NUCLEOTIDE SEQUENCE [LARGE SCALE GENOMIC DNA]</scope>
</reference>
<evidence type="ECO:0000259" key="4">
    <source>
        <dbReference type="Pfam" id="PF12001"/>
    </source>
</evidence>
<feature type="coiled-coil region" evidence="3">
    <location>
        <begin position="726"/>
        <end position="882"/>
    </location>
</feature>
<dbReference type="InterPro" id="IPR039497">
    <property type="entry name" value="CC144C-like_CC_dom"/>
</dbReference>
<dbReference type="PRINTS" id="PR01415">
    <property type="entry name" value="ANKYRIN"/>
</dbReference>
<dbReference type="Gene3D" id="1.25.40.20">
    <property type="entry name" value="Ankyrin repeat-containing domain"/>
    <property type="match status" value="2"/>
</dbReference>
<feature type="domain" description="DUF3496" evidence="4">
    <location>
        <begin position="843"/>
        <end position="943"/>
    </location>
</feature>
<dbReference type="Pfam" id="PF12001">
    <property type="entry name" value="DUF3496"/>
    <property type="match status" value="1"/>
</dbReference>
<sequence length="959" mass="111203">MRKLFSFGRRLGQAVLRSINHDEYSGPGYHIQDWELRKIHRAAIKGDTAEVERCLMRRSRDVDARDRKGRTPLHLACAHGRVEVVTLLVSRNCRIDIDDRLNRTPLMKAVHGQEEACSIILLEHGANPNIQDVFGNTALHYAVYNSVTSLAEKLLSYHANTEAINKEGNTPLLLAVICKRQKMVKFLVKNQANVHAVDNFNRTALMLASYHDFPSIVSLLLKENVSIFSQDMFGQTAEDYAVYCGLLRIQQQILEHKNKIFKHHLHNDNQVEYDLKVASEETPERLERSENIQPQDFQSYGKKKAVMAENCMLKRDAAVLRRKLHTIKNASLRKEKEHIQKMKSIREINANFQKSVRLNEEIIIKTISQYCQQLNELKAKNTRLNSELKKEKHNKDRVEAEIESLRSILAATINEHNERVETKYVQVALQRAQDVSVQEVMTSNISQLKDKNELLMEQLSKAQMKLSTLKEKLHETRDALREKTLALESAQRDLRQKLDRIKDMEQMHLNEEAKESQFIGKQNCIEERIHQVECENLLLEQLLEANCEEGNNEKIVLNTQGGSLESGKEGLLLEEKNKESMNEYNYLKEKVFQYEKEEAEIKVIVRKLQEELAGSLKKISMPESPLEGTSRCHINLEETEASKKKLFQVGNQPEEQKEELRKLLELIPSLEYNVDRIRKKNNALEEERTGYKKLLEMTINMLNILGNEDFSSYGDLTDQLKMHILIKKIKHKLDDLTAEEEALSSKCINLAKDNQVIQQELLSMKKVQQKREKLQEDKKKLEEEILNLKTHMEKNMIEVGKVQEYKSELEGRVMQAIKKLEEIHLQKQADYEKQLEQLNKEDDMEIMIKDAEFKLSEIKTAYEEAATELEKYKEAFAAALKANNSMSKFMKSKKKIAVISNKFLMEKEGMKSCLSTLPRRPDPESPCVENLNSMRCNRNIFPKYISTSNPQTSNNWKYL</sequence>
<evidence type="ECO:0000313" key="7">
    <source>
        <dbReference type="Proteomes" id="UP000008225"/>
    </source>
</evidence>
<name>A0A5F4WDK3_CALJA</name>
<dbReference type="InterPro" id="IPR050657">
    <property type="entry name" value="Ankyrin_repeat_domain"/>
</dbReference>
<gene>
    <name evidence="6" type="primary">LOC100391515</name>
</gene>
<dbReference type="InterPro" id="IPR036770">
    <property type="entry name" value="Ankyrin_rpt-contain_sf"/>
</dbReference>
<protein>
    <submittedName>
        <fullName evidence="6">Uncharacterized protein</fullName>
    </submittedName>
</protein>
<feature type="coiled-coil region" evidence="3">
    <location>
        <begin position="667"/>
        <end position="694"/>
    </location>
</feature>
<accession>A0A5F4WDK3</accession>
<feature type="repeat" description="ANK" evidence="2">
    <location>
        <begin position="68"/>
        <end position="100"/>
    </location>
</feature>